<dbReference type="AlphaFoldDB" id="A0AAW6STZ8"/>
<comment type="caution">
    <text evidence="2">The sequence shown here is derived from an EMBL/GenBank/DDBJ whole genome shotgun (WGS) entry which is preliminary data.</text>
</comment>
<dbReference type="InterPro" id="IPR019405">
    <property type="entry name" value="Lactonase_7-beta_prop"/>
</dbReference>
<dbReference type="Proteomes" id="UP001159179">
    <property type="component" value="Unassembled WGS sequence"/>
</dbReference>
<dbReference type="EMBL" id="JAROYP010000003">
    <property type="protein sequence ID" value="MDH5160860.1"/>
    <property type="molecule type" value="Genomic_DNA"/>
</dbReference>
<dbReference type="SUPFAM" id="SSF51004">
    <property type="entry name" value="C-terminal (heme d1) domain of cytochrome cd1-nitrite reductase"/>
    <property type="match status" value="1"/>
</dbReference>
<comment type="similarity">
    <text evidence="1">Belongs to the cycloisomerase 2 family.</text>
</comment>
<organism evidence="2 3">
    <name type="scientific">Heyndrickxia oleronia</name>
    <dbReference type="NCBI Taxonomy" id="38875"/>
    <lineage>
        <taxon>Bacteria</taxon>
        <taxon>Bacillati</taxon>
        <taxon>Bacillota</taxon>
        <taxon>Bacilli</taxon>
        <taxon>Bacillales</taxon>
        <taxon>Bacillaceae</taxon>
        <taxon>Heyndrickxia</taxon>
    </lineage>
</organism>
<dbReference type="InterPro" id="IPR050282">
    <property type="entry name" value="Cycloisomerase_2"/>
</dbReference>
<dbReference type="Gene3D" id="2.130.10.10">
    <property type="entry name" value="YVTN repeat-like/Quinoprotein amine dehydrogenase"/>
    <property type="match status" value="1"/>
</dbReference>
<dbReference type="RefSeq" id="WP_280616335.1">
    <property type="nucleotide sequence ID" value="NZ_JAROYP010000003.1"/>
</dbReference>
<evidence type="ECO:0000256" key="1">
    <source>
        <dbReference type="ARBA" id="ARBA00005564"/>
    </source>
</evidence>
<name>A0AAW6STZ8_9BACI</name>
<evidence type="ECO:0000313" key="2">
    <source>
        <dbReference type="EMBL" id="MDH5160860.1"/>
    </source>
</evidence>
<evidence type="ECO:0000313" key="3">
    <source>
        <dbReference type="Proteomes" id="UP001159179"/>
    </source>
</evidence>
<dbReference type="GO" id="GO:0005829">
    <property type="term" value="C:cytosol"/>
    <property type="evidence" value="ECO:0007669"/>
    <property type="project" value="TreeGrafter"/>
</dbReference>
<proteinExistence type="inferred from homology"/>
<dbReference type="PANTHER" id="PTHR30344">
    <property type="entry name" value="6-PHOSPHOGLUCONOLACTONASE-RELATED"/>
    <property type="match status" value="1"/>
</dbReference>
<dbReference type="InterPro" id="IPR011048">
    <property type="entry name" value="Haem_d1_sf"/>
</dbReference>
<dbReference type="FunFam" id="2.130.10.10:FF:000306">
    <property type="entry name" value="3-carboxymuconate cyclase"/>
    <property type="match status" value="1"/>
</dbReference>
<accession>A0AAW6STZ8</accession>
<dbReference type="PANTHER" id="PTHR30344:SF1">
    <property type="entry name" value="6-PHOSPHOGLUCONOLACTONASE"/>
    <property type="match status" value="1"/>
</dbReference>
<dbReference type="Pfam" id="PF10282">
    <property type="entry name" value="Lactonase"/>
    <property type="match status" value="1"/>
</dbReference>
<dbReference type="GO" id="GO:0017057">
    <property type="term" value="F:6-phosphogluconolactonase activity"/>
    <property type="evidence" value="ECO:0007669"/>
    <property type="project" value="TreeGrafter"/>
</dbReference>
<reference evidence="2" key="1">
    <citation type="submission" date="2023-03" db="EMBL/GenBank/DDBJ databases">
        <title>Bacterial isolates from washroom surfaces on a university campus.</title>
        <authorList>
            <person name="Holman D.B."/>
            <person name="Gzyl K.E."/>
            <person name="Taheri A.E."/>
        </authorList>
    </citation>
    <scope>NUCLEOTIDE SEQUENCE</scope>
    <source>
        <strain evidence="2">RD03</strain>
    </source>
</reference>
<gene>
    <name evidence="2" type="ORF">P5X88_07910</name>
</gene>
<sequence length="346" mass="37974">MANFTGFIGTYTKGESEGIYTFSLDTEEARIQGVKLAASLDNPTYVTVSQDKQYLYSVVKEGERGGAASFSIKNNGELEELNRELSPGASPCHISVDSKNKTVVTANYHRGTVEAYLTTSNGSLEPVSSIIQHEGSGPDKERQEKPHVHYAGFTPDEKYVAVVDLGIDQLITYEVVNGQLKLANKLSLKPGCGPRHLTFHPNGNYAYLMTEMSSEVVALQYNNKDGSFQILQYISTLPSDFTENSQGSAIHISSDGHFVYAANRGHDSIAVYGVNQETGELTFIEHTLTEGNWPRDFVLDPTENFLIASNQNSSNLVIFKRDSATGKLTLLQSDIKVPDPVCVKFL</sequence>
<protein>
    <submittedName>
        <fullName evidence="2">Lactonase family protein</fullName>
    </submittedName>
</protein>
<dbReference type="InterPro" id="IPR015943">
    <property type="entry name" value="WD40/YVTN_repeat-like_dom_sf"/>
</dbReference>